<dbReference type="PANTHER" id="PTHR20982">
    <property type="entry name" value="RIBOSOME RECYCLING FACTOR"/>
    <property type="match status" value="1"/>
</dbReference>
<comment type="subcellular location">
    <subcellularLocation>
        <location evidence="1 6">Cytoplasm</location>
    </subcellularLocation>
</comment>
<dbReference type="CDD" id="cd00520">
    <property type="entry name" value="RRF"/>
    <property type="match status" value="1"/>
</dbReference>
<dbReference type="FunFam" id="3.30.1360.40:FF:000001">
    <property type="entry name" value="Ribosome-recycling factor"/>
    <property type="match status" value="1"/>
</dbReference>
<dbReference type="InterPro" id="IPR002661">
    <property type="entry name" value="Ribosome_recyc_fac"/>
</dbReference>
<keyword evidence="3 6" id="KW-0963">Cytoplasm</keyword>
<dbReference type="Proteomes" id="UP000253032">
    <property type="component" value="Unassembled WGS sequence"/>
</dbReference>
<proteinExistence type="inferred from homology"/>
<evidence type="ECO:0000313" key="9">
    <source>
        <dbReference type="Proteomes" id="UP000253032"/>
    </source>
</evidence>
<dbReference type="Pfam" id="PF01765">
    <property type="entry name" value="RRF"/>
    <property type="match status" value="1"/>
</dbReference>
<keyword evidence="4 6" id="KW-0648">Protein biosynthesis</keyword>
<reference evidence="8 9" key="1">
    <citation type="journal article" date="2018" name="Microbiome">
        <title>Fine metagenomic profile of the Mediterranean stratified and mixed water columns revealed by assembly and recruitment.</title>
        <authorList>
            <person name="Haro-Moreno J.M."/>
            <person name="Lopez-Perez M."/>
            <person name="De La Torre J.R."/>
            <person name="Picazo A."/>
            <person name="Camacho A."/>
            <person name="Rodriguez-Valera F."/>
        </authorList>
    </citation>
    <scope>NUCLEOTIDE SEQUENCE [LARGE SCALE GENOMIC DNA]</scope>
    <source>
        <strain evidence="8">MED-G84</strain>
    </source>
</reference>
<comment type="caution">
    <text evidence="8">The sequence shown here is derived from an EMBL/GenBank/DDBJ whole genome shotgun (WGS) entry which is preliminary data.</text>
</comment>
<dbReference type="GO" id="GO:0002184">
    <property type="term" value="P:cytoplasmic translational termination"/>
    <property type="evidence" value="ECO:0007669"/>
    <property type="project" value="TreeGrafter"/>
</dbReference>
<evidence type="ECO:0000256" key="4">
    <source>
        <dbReference type="ARBA" id="ARBA00022917"/>
    </source>
</evidence>
<feature type="domain" description="Ribosome recycling factor" evidence="7">
    <location>
        <begin position="20"/>
        <end position="181"/>
    </location>
</feature>
<name>A0A368BL94_9GAMM</name>
<dbReference type="Gene3D" id="1.10.132.20">
    <property type="entry name" value="Ribosome-recycling factor"/>
    <property type="match status" value="1"/>
</dbReference>
<dbReference type="PANTHER" id="PTHR20982:SF3">
    <property type="entry name" value="MITOCHONDRIAL RIBOSOME RECYCLING FACTOR PSEUDO 1"/>
    <property type="match status" value="1"/>
</dbReference>
<gene>
    <name evidence="6" type="primary">frr</name>
    <name evidence="8" type="ORF">DBW98_03030</name>
</gene>
<evidence type="ECO:0000313" key="8">
    <source>
        <dbReference type="EMBL" id="RCL38031.1"/>
    </source>
</evidence>
<sequence length="184" mass="20822">MNEIINQIKPKMQRAIDSLAHEFNKIRTGRANPSILDSVKFDYYGNPTPISQAANIAVEEGRTLAISPWDKSLIAEIEKAIMASDLGLNPSTNGDLIRLTMPALTEETRQEYIKQARTEAENSRISIRNTRRDANNAAKDQQKAGEFSEDDLKRIEDLVQKETDYFIGLVDSELKQKEEDLIEI</sequence>
<dbReference type="NCBIfam" id="TIGR00496">
    <property type="entry name" value="frr"/>
    <property type="match status" value="1"/>
</dbReference>
<dbReference type="InterPro" id="IPR036191">
    <property type="entry name" value="RRF_sf"/>
</dbReference>
<dbReference type="SUPFAM" id="SSF55194">
    <property type="entry name" value="Ribosome recycling factor, RRF"/>
    <property type="match status" value="1"/>
</dbReference>
<comment type="similarity">
    <text evidence="2 6">Belongs to the RRF family.</text>
</comment>
<evidence type="ECO:0000256" key="3">
    <source>
        <dbReference type="ARBA" id="ARBA00022490"/>
    </source>
</evidence>
<evidence type="ECO:0000256" key="1">
    <source>
        <dbReference type="ARBA" id="ARBA00004496"/>
    </source>
</evidence>
<dbReference type="FunFam" id="1.10.132.20:FF:000001">
    <property type="entry name" value="Ribosome-recycling factor"/>
    <property type="match status" value="1"/>
</dbReference>
<organism evidence="8 9">
    <name type="scientific">SAR86 cluster bacterium</name>
    <dbReference type="NCBI Taxonomy" id="2030880"/>
    <lineage>
        <taxon>Bacteria</taxon>
        <taxon>Pseudomonadati</taxon>
        <taxon>Pseudomonadota</taxon>
        <taxon>Gammaproteobacteria</taxon>
        <taxon>SAR86 cluster</taxon>
    </lineage>
</organism>
<evidence type="ECO:0000259" key="7">
    <source>
        <dbReference type="Pfam" id="PF01765"/>
    </source>
</evidence>
<dbReference type="HAMAP" id="MF_00040">
    <property type="entry name" value="RRF"/>
    <property type="match status" value="1"/>
</dbReference>
<evidence type="ECO:0000256" key="2">
    <source>
        <dbReference type="ARBA" id="ARBA00005912"/>
    </source>
</evidence>
<protein>
    <recommendedName>
        <fullName evidence="6">Ribosome-recycling factor</fullName>
        <shortName evidence="6">RRF</shortName>
    </recommendedName>
    <alternativeName>
        <fullName evidence="6">Ribosome-releasing factor</fullName>
    </alternativeName>
</protein>
<dbReference type="InterPro" id="IPR023584">
    <property type="entry name" value="Ribosome_recyc_fac_dom"/>
</dbReference>
<dbReference type="Gene3D" id="3.30.1360.40">
    <property type="match status" value="1"/>
</dbReference>
<comment type="function">
    <text evidence="5 6">Responsible for the release of ribosomes from messenger RNA at the termination of protein biosynthesis. May increase the efficiency of translation by recycling ribosomes from one round of translation to another.</text>
</comment>
<dbReference type="EMBL" id="QOPC01000014">
    <property type="protein sequence ID" value="RCL38031.1"/>
    <property type="molecule type" value="Genomic_DNA"/>
</dbReference>
<evidence type="ECO:0000256" key="6">
    <source>
        <dbReference type="HAMAP-Rule" id="MF_00040"/>
    </source>
</evidence>
<dbReference type="AlphaFoldDB" id="A0A368BL94"/>
<accession>A0A368BL94</accession>
<dbReference type="GO" id="GO:0043023">
    <property type="term" value="F:ribosomal large subunit binding"/>
    <property type="evidence" value="ECO:0007669"/>
    <property type="project" value="TreeGrafter"/>
</dbReference>
<evidence type="ECO:0000256" key="5">
    <source>
        <dbReference type="ARBA" id="ARBA00025050"/>
    </source>
</evidence>
<dbReference type="GO" id="GO:0005829">
    <property type="term" value="C:cytosol"/>
    <property type="evidence" value="ECO:0007669"/>
    <property type="project" value="GOC"/>
</dbReference>